<keyword evidence="2" id="KW-0964">Secreted</keyword>
<dbReference type="InterPro" id="IPR001590">
    <property type="entry name" value="Peptidase_M12B"/>
</dbReference>
<proteinExistence type="predicted"/>
<feature type="domain" description="Peptidase M12B" evidence="22">
    <location>
        <begin position="248"/>
        <end position="458"/>
    </location>
</feature>
<dbReference type="InterPro" id="IPR024079">
    <property type="entry name" value="MetalloPept_cat_dom_sf"/>
</dbReference>
<evidence type="ECO:0000256" key="9">
    <source>
        <dbReference type="ARBA" id="ARBA00022801"/>
    </source>
</evidence>
<organism evidence="24 25">
    <name type="scientific">Sus scrofa</name>
    <name type="common">Pig</name>
    <dbReference type="NCBI Taxonomy" id="9823"/>
    <lineage>
        <taxon>Eukaryota</taxon>
        <taxon>Metazoa</taxon>
        <taxon>Chordata</taxon>
        <taxon>Craniata</taxon>
        <taxon>Vertebrata</taxon>
        <taxon>Euteleostomi</taxon>
        <taxon>Mammalia</taxon>
        <taxon>Eutheria</taxon>
        <taxon>Laurasiatheria</taxon>
        <taxon>Artiodactyla</taxon>
        <taxon>Suina</taxon>
        <taxon>Suidae</taxon>
        <taxon>Sus</taxon>
    </lineage>
</organism>
<feature type="compositionally biased region" description="Low complexity" evidence="20">
    <location>
        <begin position="1032"/>
        <end position="1042"/>
    </location>
</feature>
<feature type="disulfide bond" evidence="18">
    <location>
        <begin position="498"/>
        <end position="528"/>
    </location>
</feature>
<feature type="disulfide bond" evidence="18">
    <location>
        <begin position="411"/>
        <end position="437"/>
    </location>
</feature>
<dbReference type="InterPro" id="IPR010909">
    <property type="entry name" value="PLAC"/>
</dbReference>
<feature type="binding site" evidence="17">
    <location>
        <position position="251"/>
    </location>
    <ligand>
        <name>Ca(2+)</name>
        <dbReference type="ChEBI" id="CHEBI:29108"/>
        <label>2</label>
    </ligand>
</feature>
<dbReference type="PROSITE" id="PS50215">
    <property type="entry name" value="ADAM_MEPRO"/>
    <property type="match status" value="1"/>
</dbReference>
<dbReference type="FunFam" id="2.20.100.10:FF:000005">
    <property type="entry name" value="ADAM metallopeptidase with thrombospondin type 1 motif 9"/>
    <property type="match status" value="1"/>
</dbReference>
<feature type="disulfide bond" evidence="18">
    <location>
        <begin position="372"/>
        <end position="453"/>
    </location>
</feature>
<feature type="region of interest" description="Disordered" evidence="20">
    <location>
        <begin position="1159"/>
        <end position="1202"/>
    </location>
</feature>
<comment type="subcellular location">
    <subcellularLocation>
        <location evidence="1">Secreted</location>
        <location evidence="1">Extracellular space</location>
        <location evidence="1">Extracellular matrix</location>
    </subcellularLocation>
</comment>
<evidence type="ECO:0000256" key="10">
    <source>
        <dbReference type="ARBA" id="ARBA00022833"/>
    </source>
</evidence>
<dbReference type="GO" id="GO:0046872">
    <property type="term" value="F:metal ion binding"/>
    <property type="evidence" value="ECO:0007669"/>
    <property type="project" value="UniProtKB-KW"/>
</dbReference>
<dbReference type="InterPro" id="IPR000884">
    <property type="entry name" value="TSP1_rpt"/>
</dbReference>
<comment type="subunit">
    <text evidence="15">Interacts with COMP.</text>
</comment>
<feature type="binding site" evidence="17">
    <location>
        <position position="456"/>
    </location>
    <ligand>
        <name>Ca(2+)</name>
        <dbReference type="ChEBI" id="CHEBI:29108"/>
        <label>2</label>
    </ligand>
</feature>
<feature type="binding site" evidence="17">
    <location>
        <position position="456"/>
    </location>
    <ligand>
        <name>Ca(2+)</name>
        <dbReference type="ChEBI" id="CHEBI:29108"/>
        <label>1</label>
    </ligand>
</feature>
<keyword evidence="6 17" id="KW-0479">Metal-binding</keyword>
<feature type="disulfide bond" evidence="18">
    <location>
        <begin position="480"/>
        <end position="503"/>
    </location>
</feature>
<evidence type="ECO:0000256" key="12">
    <source>
        <dbReference type="ARBA" id="ARBA00023145"/>
    </source>
</evidence>
<feature type="compositionally biased region" description="Polar residues" evidence="20">
    <location>
        <begin position="1106"/>
        <end position="1115"/>
    </location>
</feature>
<evidence type="ECO:0000256" key="16">
    <source>
        <dbReference type="PIRSR" id="PIRSR613273-1"/>
    </source>
</evidence>
<dbReference type="PANTHER" id="PTHR13723">
    <property type="entry name" value="ADAMTS A DISINTEGRIN AND METALLOPROTEASE WITH THROMBOSPONDIN MOTIFS PROTEASE"/>
    <property type="match status" value="1"/>
</dbReference>
<keyword evidence="5" id="KW-0165">Cleavage on pair of basic residues</keyword>
<feature type="disulfide bond" evidence="18">
    <location>
        <begin position="353"/>
        <end position="360"/>
    </location>
</feature>
<feature type="region of interest" description="Disordered" evidence="20">
    <location>
        <begin position="1004"/>
        <end position="1091"/>
    </location>
</feature>
<dbReference type="FunFam" id="2.20.100.10:FF:000010">
    <property type="entry name" value="ADAM metallopeptidase with thrombospondin type 1 motif 9"/>
    <property type="match status" value="1"/>
</dbReference>
<dbReference type="Pfam" id="PF19030">
    <property type="entry name" value="TSP1_ADAMTS"/>
    <property type="match status" value="6"/>
</dbReference>
<reference evidence="24" key="1">
    <citation type="submission" date="2025-08" db="UniProtKB">
        <authorList>
            <consortium name="Ensembl"/>
        </authorList>
    </citation>
    <scope>IDENTIFICATION</scope>
</reference>
<keyword evidence="3" id="KW-0272">Extracellular matrix</keyword>
<evidence type="ECO:0000256" key="4">
    <source>
        <dbReference type="ARBA" id="ARBA00022670"/>
    </source>
</evidence>
<dbReference type="Gene3D" id="2.60.120.830">
    <property type="match status" value="1"/>
</dbReference>
<dbReference type="FunFam" id="2.60.120.830:FF:000001">
    <property type="entry name" value="A disintegrin and metalloproteinase with thrombospondin motifs 1"/>
    <property type="match status" value="1"/>
</dbReference>
<evidence type="ECO:0000256" key="11">
    <source>
        <dbReference type="ARBA" id="ARBA00023049"/>
    </source>
</evidence>
<feature type="binding site" evidence="17">
    <location>
        <position position="335"/>
    </location>
    <ligand>
        <name>Ca(2+)</name>
        <dbReference type="ChEBI" id="CHEBI:29108"/>
        <label>2</label>
    </ligand>
</feature>
<keyword evidence="14" id="KW-0325">Glycoprotein</keyword>
<evidence type="ECO:0000256" key="14">
    <source>
        <dbReference type="ARBA" id="ARBA00023180"/>
    </source>
</evidence>
<dbReference type="Pfam" id="PF17771">
    <property type="entry name" value="ADAMTS_CR_2"/>
    <property type="match status" value="1"/>
</dbReference>
<feature type="binding site" evidence="17">
    <location>
        <position position="453"/>
    </location>
    <ligand>
        <name>Ca(2+)</name>
        <dbReference type="ChEBI" id="CHEBI:29108"/>
        <label>1</label>
    </ligand>
</feature>
<dbReference type="Gene3D" id="2.20.100.10">
    <property type="entry name" value="Thrombospondin type-1 (TSP1) repeat"/>
    <property type="match status" value="7"/>
</dbReference>
<keyword evidence="11" id="KW-0482">Metalloprotease</keyword>
<evidence type="ECO:0000256" key="2">
    <source>
        <dbReference type="ARBA" id="ARBA00022525"/>
    </source>
</evidence>
<dbReference type="CDD" id="cd04273">
    <property type="entry name" value="ZnMc_ADAMTS_like"/>
    <property type="match status" value="1"/>
</dbReference>
<keyword evidence="7 21" id="KW-0732">Signal</keyword>
<keyword evidence="13 18" id="KW-1015">Disulfide bond</keyword>
<feature type="signal peptide" evidence="21">
    <location>
        <begin position="1"/>
        <end position="25"/>
    </location>
</feature>
<feature type="compositionally biased region" description="Polar residues" evidence="20">
    <location>
        <begin position="1045"/>
        <end position="1063"/>
    </location>
</feature>
<dbReference type="Pfam" id="PF01421">
    <property type="entry name" value="Reprolysin"/>
    <property type="match status" value="1"/>
</dbReference>
<keyword evidence="17" id="KW-0106">Calcium</keyword>
<keyword evidence="12" id="KW-0865">Zymogen</keyword>
<feature type="binding site" evidence="17 19">
    <location>
        <position position="404"/>
    </location>
    <ligand>
        <name>Zn(2+)</name>
        <dbReference type="ChEBI" id="CHEBI:29105"/>
        <note>catalytic</note>
    </ligand>
</feature>
<evidence type="ECO:0000256" key="20">
    <source>
        <dbReference type="SAM" id="MobiDB-lite"/>
    </source>
</evidence>
<sequence length="1548" mass="171432">MPCVQRSWLAKLFVMAQLLNLGVLCSERPPQPGPLRFPDRKQEHFIKSLPEYHVVAPVRVDASGHFLSYALHHPVTSSRRKRDLGGSEDQVYYRIPHEEKDLFFNLTVNQELLSKSYIVERRYGNLSHVKMVASSGPPCHLRGTVLQQGTRVGTAALSACHGLTGFFHLPHGDFFIEPVKKHPLAEGEYHPHVVYRRQRRGIPEMEQPACGLNDSLGTSQKQELQREKWERSSSPSRSLSRRSISKERWVETLVVADTKMIEYHGSENVESYILTIMNMVTGLFHNPSIGNAIHIVVVRLILLEEEEQGLKIVHHADKTLSSFCKWQKSINPKSDLNPAHHDVAVLLTRKDICAGVNRPCETLGLSHLSGMCQPHRSCNINEDSGLPLAFTIAHELGHSFGIQHDGKENDCEPVGRHPYIMSRQLQYNPAPLTWSKCSKEYITRFLDRGWGFCLDDIPKKKGLKSKVIAPGVIYDVHHQCQLQYGPNATFCQEVENVCQTLWCSVKGFCRSKLDAAADGTRCGEKKWCMAGKCITVGKKPESIPGGWGRWSPWSHCTRTCGAGAQSAERLCNNPEPKFGGKYCTGERKRYRLCNVHPCRPDTPTFRQMQCSEFDTVPYKNEFYRWFPVFNPAHPCELYCRPIDGQFSEKMLDAVIDGTPCYEGGNSRNVCINGICKMVGCDYEIDSNATEDRCGVCLGDGSACQTVKKMFKQKEGSGYVDIGLIPKGARDIRVMEVEGAGNFLAIRSEDPEKYYLNGGFIIQWNGNYKLAGTIFQYDRKGDLEKLMATGPTNESVWIQLLFQVTNPGIKYEYTIRKDGLDNDVEKLVYSWQYGRWTECSVTCGTGIRRQTAHCVKKGHGMVKATFCDPETQPNGRQKKCYEKDCPPRWWAGEWEACSATCGPHGEKKRTVLCIQTMGSDEQALPATDCQHLLKPKTLISCNRDILCPSDWTVGNWSECSVSCGGGVRIRSVTCAKNHHEPCDVTRKPNSRALCGLQQCPSSRRILKPNKGTISPGKKLPTSDPFKPLPLTTPGPGMLTTAPTVPGSMSTSALATSSPGPTTASKGDLDGNQWQNRSTQTEPDPHDIISMGSTSQPILTSWSLSLQPNEANVSNPDTGPPSEGDLSATTMSGSDLSPSSNPVTWGVTPFYKPLTKEPEIEIHSGSGEDGEQPEDKNQNGSVTWTKIRAPGNDAPVERSTDMPLGPLPTPYLKGASLWPPFSTVSEGLLPSQRPATLKNGAPSTEGMVAEKPANTPPPLGEDHQPAYSEKSVNHHPLELPSSVNLTQSSGPGLTEEDATSLIAEGFLLNASDYKQLSMGRSPAHWIVGNWSECSRNCSGGFQIREIQCVDNRDHRSLRPFHCQFLAGVPPPVSMSCNPDPCEEWQVEPWSQCSRSCGGGVQERRVTCPGGHCDWMKRPKSTAPCNGHLCCHWVTGHWGLCTASCGGGFQKRTVHCVASENKTEGQDGCLCDHEPRPLEMQKCNQQACRKNADLPCTKDNLSASFCQTLKTMKKCSMPTVRVQCCVSCSQTQVAHTQRPRKRQSLQKPSAP</sequence>
<gene>
    <name evidence="24" type="primary">ADAMTS12</name>
</gene>
<comment type="cofactor">
    <cofactor evidence="17">
        <name>Zn(2+)</name>
        <dbReference type="ChEBI" id="CHEBI:29105"/>
    </cofactor>
    <text evidence="17">Binds 1 zinc ion per subunit.</text>
</comment>
<feature type="binding site" evidence="17">
    <location>
        <position position="342"/>
    </location>
    <ligand>
        <name>Ca(2+)</name>
        <dbReference type="ChEBI" id="CHEBI:29108"/>
        <label>1</label>
    </ligand>
</feature>
<dbReference type="InterPro" id="IPR045371">
    <property type="entry name" value="ADAMTS_CR_3"/>
</dbReference>
<feature type="compositionally biased region" description="Low complexity" evidence="20">
    <location>
        <begin position="232"/>
        <end position="241"/>
    </location>
</feature>
<accession>A0A8D1NA22</accession>
<dbReference type="InterPro" id="IPR013273">
    <property type="entry name" value="ADAMTS/ADAMTS-like"/>
</dbReference>
<feature type="disulfide bond" evidence="18">
    <location>
        <begin position="324"/>
        <end position="378"/>
    </location>
</feature>
<dbReference type="Pfam" id="PF00090">
    <property type="entry name" value="TSP_1"/>
    <property type="match status" value="1"/>
</dbReference>
<evidence type="ECO:0000256" key="17">
    <source>
        <dbReference type="PIRSR" id="PIRSR613273-2"/>
    </source>
</evidence>
<feature type="compositionally biased region" description="Polar residues" evidence="20">
    <location>
        <begin position="1125"/>
        <end position="1139"/>
    </location>
</feature>
<dbReference type="PANTHER" id="PTHR13723:SF189">
    <property type="entry name" value="A DISINTEGRIN AND METALLOPROTEINASE WITH THROMBOSPONDIN MOTIFS 12"/>
    <property type="match status" value="1"/>
</dbReference>
<keyword evidence="10 17" id="KW-0862">Zinc</keyword>
<feature type="binding site" evidence="17 19">
    <location>
        <position position="394"/>
    </location>
    <ligand>
        <name>Zn(2+)</name>
        <dbReference type="ChEBI" id="CHEBI:29105"/>
        <note>catalytic</note>
    </ligand>
</feature>
<dbReference type="FunFam" id="2.20.100.10:FF:000059">
    <property type="entry name" value="ADAM metallopeptidase with thrombospondin type 1 motif 12"/>
    <property type="match status" value="1"/>
</dbReference>
<evidence type="ECO:0000256" key="3">
    <source>
        <dbReference type="ARBA" id="ARBA00022530"/>
    </source>
</evidence>
<feature type="binding site" evidence="17 19">
    <location>
        <position position="398"/>
    </location>
    <ligand>
        <name>Zn(2+)</name>
        <dbReference type="ChEBI" id="CHEBI:29105"/>
        <note>catalytic</note>
    </ligand>
</feature>
<dbReference type="GO" id="GO:0006508">
    <property type="term" value="P:proteolysis"/>
    <property type="evidence" value="ECO:0007669"/>
    <property type="project" value="UniProtKB-KW"/>
</dbReference>
<evidence type="ECO:0000256" key="21">
    <source>
        <dbReference type="SAM" id="SignalP"/>
    </source>
</evidence>
<dbReference type="FunFam" id="2.20.100.10:FF:000035">
    <property type="entry name" value="A disintegrin and metalloproteinase with thrombospondin motifs 12"/>
    <property type="match status" value="1"/>
</dbReference>
<feature type="compositionally biased region" description="Polar residues" evidence="20">
    <location>
        <begin position="1070"/>
        <end position="1080"/>
    </location>
</feature>
<feature type="disulfide bond" evidence="18">
    <location>
        <begin position="556"/>
        <end position="593"/>
    </location>
</feature>
<evidence type="ECO:0000256" key="1">
    <source>
        <dbReference type="ARBA" id="ARBA00004498"/>
    </source>
</evidence>
<evidence type="ECO:0000313" key="24">
    <source>
        <dbReference type="Ensembl" id="ENSSSCP00050036934.1"/>
    </source>
</evidence>
<dbReference type="InterPro" id="IPR002870">
    <property type="entry name" value="Peptidase_M12B_N"/>
</dbReference>
<feature type="disulfide bond" evidence="18">
    <location>
        <begin position="491"/>
        <end position="509"/>
    </location>
</feature>
<feature type="binding site" description="in inhibited form" evidence="17">
    <location>
        <position position="210"/>
    </location>
    <ligand>
        <name>Zn(2+)</name>
        <dbReference type="ChEBI" id="CHEBI:29105"/>
        <note>catalytic</note>
    </ligand>
</feature>
<feature type="binding site" evidence="17">
    <location>
        <position position="251"/>
    </location>
    <ligand>
        <name>Ca(2+)</name>
        <dbReference type="ChEBI" id="CHEBI:29108"/>
        <label>1</label>
    </ligand>
</feature>
<feature type="region of interest" description="Disordered" evidence="20">
    <location>
        <begin position="1106"/>
        <end position="1139"/>
    </location>
</feature>
<protein>
    <recommendedName>
        <fullName evidence="26">ADAM metallopeptidase with thrombospondin type 1 motif 12</fullName>
    </recommendedName>
</protein>
<dbReference type="Gene3D" id="3.40.1620.60">
    <property type="match status" value="1"/>
</dbReference>
<evidence type="ECO:0000313" key="25">
    <source>
        <dbReference type="Proteomes" id="UP000694571"/>
    </source>
</evidence>
<dbReference type="Pfam" id="PF05986">
    <property type="entry name" value="ADAMTS_spacer1"/>
    <property type="match status" value="1"/>
</dbReference>
<evidence type="ECO:0000256" key="13">
    <source>
        <dbReference type="ARBA" id="ARBA00023157"/>
    </source>
</evidence>
<evidence type="ECO:0000256" key="6">
    <source>
        <dbReference type="ARBA" id="ARBA00022723"/>
    </source>
</evidence>
<feature type="region of interest" description="Disordered" evidence="20">
    <location>
        <begin position="1229"/>
        <end position="1269"/>
    </location>
</feature>
<dbReference type="FunFam" id="3.40.390.10:FF:000001">
    <property type="entry name" value="A disintegrin and metalloproteinase with thrombospondin motifs 1"/>
    <property type="match status" value="1"/>
</dbReference>
<dbReference type="InterPro" id="IPR036383">
    <property type="entry name" value="TSP1_rpt_sf"/>
</dbReference>
<keyword evidence="9" id="KW-0378">Hydrolase</keyword>
<dbReference type="Proteomes" id="UP000694571">
    <property type="component" value="Unplaced"/>
</dbReference>
<comment type="caution">
    <text evidence="19">Lacks conserved residue(s) required for the propagation of feature annotation.</text>
</comment>
<dbReference type="FunFam" id="2.20.100.10:FF:000090">
    <property type="entry name" value="A disintegrin and metalloproteinase with thrombospondin motifs 12"/>
    <property type="match status" value="1"/>
</dbReference>
<dbReference type="SUPFAM" id="SSF82895">
    <property type="entry name" value="TSP-1 type 1 repeat"/>
    <property type="match status" value="7"/>
</dbReference>
<evidence type="ECO:0008006" key="26">
    <source>
        <dbReference type="Google" id="ProtNLM"/>
    </source>
</evidence>
<dbReference type="PROSITE" id="PS50092">
    <property type="entry name" value="TSP1"/>
    <property type="match status" value="7"/>
</dbReference>
<dbReference type="FunFam" id="3.40.1620.60:FF:000004">
    <property type="entry name" value="A disintegrin and metalloproteinase with thrombospondin motifs 12"/>
    <property type="match status" value="1"/>
</dbReference>
<keyword evidence="4" id="KW-0645">Protease</keyword>
<feature type="disulfide bond" evidence="18">
    <location>
        <begin position="522"/>
        <end position="533"/>
    </location>
</feature>
<dbReference type="Pfam" id="PF19236">
    <property type="entry name" value="ADAMTS_CR_3"/>
    <property type="match status" value="1"/>
</dbReference>
<feature type="compositionally biased region" description="Polar residues" evidence="20">
    <location>
        <begin position="1279"/>
        <end position="1289"/>
    </location>
</feature>
<feature type="chain" id="PRO_5034367707" description="ADAM metallopeptidase with thrombospondin type 1 motif 12" evidence="21">
    <location>
        <begin position="26"/>
        <end position="1548"/>
    </location>
</feature>
<dbReference type="InterPro" id="IPR010294">
    <property type="entry name" value="ADAMTS_spacer1"/>
</dbReference>
<feature type="region of interest" description="Disordered" evidence="20">
    <location>
        <begin position="207"/>
        <end position="241"/>
    </location>
</feature>
<dbReference type="InterPro" id="IPR050439">
    <property type="entry name" value="ADAMTS_ADAMTS-like"/>
</dbReference>
<dbReference type="GO" id="GO:0004222">
    <property type="term" value="F:metalloendopeptidase activity"/>
    <property type="evidence" value="ECO:0007669"/>
    <property type="project" value="InterPro"/>
</dbReference>
<dbReference type="PRINTS" id="PR01857">
    <property type="entry name" value="ADAMTSFAMILY"/>
</dbReference>
<feature type="active site" evidence="16 19">
    <location>
        <position position="395"/>
    </location>
</feature>
<dbReference type="InterPro" id="IPR041645">
    <property type="entry name" value="ADAMTS_CR_2"/>
</dbReference>
<dbReference type="Ensembl" id="ENSSSCT00050086022.1">
    <property type="protein sequence ID" value="ENSSSCP00050036934.1"/>
    <property type="gene ID" value="ENSSSCG00050063132.1"/>
</dbReference>
<dbReference type="PROSITE" id="PS50900">
    <property type="entry name" value="PLAC"/>
    <property type="match status" value="1"/>
</dbReference>
<evidence type="ECO:0000256" key="5">
    <source>
        <dbReference type="ARBA" id="ARBA00022685"/>
    </source>
</evidence>
<feature type="disulfide bond" evidence="18">
    <location>
        <begin position="571"/>
        <end position="583"/>
    </location>
</feature>
<dbReference type="SMART" id="SM00209">
    <property type="entry name" value="TSP1"/>
    <property type="match status" value="7"/>
</dbReference>
<evidence type="ECO:0000256" key="7">
    <source>
        <dbReference type="ARBA" id="ARBA00022729"/>
    </source>
</evidence>
<evidence type="ECO:0000256" key="15">
    <source>
        <dbReference type="ARBA" id="ARBA00062682"/>
    </source>
</evidence>
<name>A0A8D1NA22_PIG</name>
<feature type="domain" description="PLAC" evidence="23">
    <location>
        <begin position="1489"/>
        <end position="1529"/>
    </location>
</feature>
<evidence type="ECO:0000256" key="18">
    <source>
        <dbReference type="PIRSR" id="PIRSR613273-3"/>
    </source>
</evidence>
<evidence type="ECO:0000256" key="8">
    <source>
        <dbReference type="ARBA" id="ARBA00022737"/>
    </source>
</evidence>
<feature type="region of interest" description="Disordered" evidence="20">
    <location>
        <begin position="1274"/>
        <end position="1293"/>
    </location>
</feature>
<evidence type="ECO:0000259" key="23">
    <source>
        <dbReference type="PROSITE" id="PS50900"/>
    </source>
</evidence>
<feature type="disulfide bond" evidence="18">
    <location>
        <begin position="560"/>
        <end position="598"/>
    </location>
</feature>
<dbReference type="SUPFAM" id="SSF55486">
    <property type="entry name" value="Metalloproteases ('zincins'), catalytic domain"/>
    <property type="match status" value="1"/>
</dbReference>
<keyword evidence="8" id="KW-0677">Repeat</keyword>
<evidence type="ECO:0000259" key="22">
    <source>
        <dbReference type="PROSITE" id="PS50215"/>
    </source>
</evidence>
<dbReference type="GO" id="GO:0030198">
    <property type="term" value="P:extracellular matrix organization"/>
    <property type="evidence" value="ECO:0007669"/>
    <property type="project" value="InterPro"/>
</dbReference>
<feature type="binding site" evidence="17">
    <location>
        <position position="335"/>
    </location>
    <ligand>
        <name>Ca(2+)</name>
        <dbReference type="ChEBI" id="CHEBI:29108"/>
        <label>1</label>
    </ligand>
</feature>
<dbReference type="Pfam" id="PF01562">
    <property type="entry name" value="Pep_M12B_propep"/>
    <property type="match status" value="1"/>
</dbReference>
<dbReference type="Gene3D" id="3.40.390.10">
    <property type="entry name" value="Collagenase (Catalytic Domain)"/>
    <property type="match status" value="1"/>
</dbReference>
<evidence type="ECO:0000256" key="19">
    <source>
        <dbReference type="PROSITE-ProRule" id="PRU00276"/>
    </source>
</evidence>